<dbReference type="Pfam" id="PF07635">
    <property type="entry name" value="PSCyt1"/>
    <property type="match status" value="1"/>
</dbReference>
<evidence type="ECO:0000313" key="2">
    <source>
        <dbReference type="EMBL" id="QEG01352.1"/>
    </source>
</evidence>
<accession>A0A5B9MJA4</accession>
<reference evidence="2 3" key="1">
    <citation type="submission" date="2019-02" db="EMBL/GenBank/DDBJ databases">
        <title>Planctomycetal bacteria perform biofilm scaping via a novel small molecule.</title>
        <authorList>
            <person name="Jeske O."/>
            <person name="Boedeker C."/>
            <person name="Wiegand S."/>
            <person name="Breitling P."/>
            <person name="Kallscheuer N."/>
            <person name="Jogler M."/>
            <person name="Rohde M."/>
            <person name="Petersen J."/>
            <person name="Medema M.H."/>
            <person name="Surup F."/>
            <person name="Jogler C."/>
        </authorList>
    </citation>
    <scope>NUCLEOTIDE SEQUENCE [LARGE SCALE GENOMIC DNA]</scope>
    <source>
        <strain evidence="2 3">Mal15</strain>
    </source>
</reference>
<dbReference type="InterPro" id="IPR011429">
    <property type="entry name" value="Cyt_c_Planctomycete-type"/>
</dbReference>
<evidence type="ECO:0000313" key="3">
    <source>
        <dbReference type="Proteomes" id="UP000321353"/>
    </source>
</evidence>
<dbReference type="KEGG" id="smam:Mal15_54280"/>
<dbReference type="PANTHER" id="PTHR35889">
    <property type="entry name" value="CYCLOINULO-OLIGOSACCHARIDE FRUCTANOTRANSFERASE-RELATED"/>
    <property type="match status" value="1"/>
</dbReference>
<keyword evidence="3" id="KW-1185">Reference proteome</keyword>
<evidence type="ECO:0000259" key="1">
    <source>
        <dbReference type="Pfam" id="PF07635"/>
    </source>
</evidence>
<gene>
    <name evidence="2" type="ORF">Mal15_54280</name>
</gene>
<dbReference type="EMBL" id="CP036264">
    <property type="protein sequence ID" value="QEG01352.1"/>
    <property type="molecule type" value="Genomic_DNA"/>
</dbReference>
<dbReference type="Proteomes" id="UP000321353">
    <property type="component" value="Chromosome"/>
</dbReference>
<sequence>MLLFLPATASDDTLASRAQQALKRHCVRCHSGQDTDDSGFNVMNVAGLREADDGYLTAGDPEDSLIYTRIVDEEMPPSEIRKRAPVTEQEREAIRKWIESGAPDFPSAAARKHVTLEAIYATALRHLRRSDASTRPYLRFFTLHNLFNRKSVELADLHYYQAALSKALNSLSWERRIKLPQRLDVWSDEASAGPDAGPTILFAIDVRDYGWDRNSGWRELQRLYPYGISAEFDDERLHEYDLAIQNRTETELPVLRADWFVANATRPPLYHKLLDIPDSAVELEARLEVSIAKDFVDPKTERIARAGFARSGVSGQNRLVQRSDALHGFYWKSYDFKPDTGRAKLTRFPLGPANLFPGKRHPYDRFAFEHDGGEVIFSLPNGLQAYMLVDGNDDRIDSGPVEVVYDALATSGTPLIVNGLSCMACHKHGMIEFTDTVRDGNATFGSVEKQVRQLYPPNEAMRKLLSQDRDQFLRALDQCVSPFLRTERSGRASIESLDEPVSKVAIWHRSVYLDLETVLSELDLETSEQLFRLGDKPLKMLGLETLRNGGVISRPEWEAFDRQFGPSLMQQTASALGLTPVRPL</sequence>
<feature type="domain" description="Cytochrome C Planctomycete-type" evidence="1">
    <location>
        <begin position="26"/>
        <end position="79"/>
    </location>
</feature>
<proteinExistence type="predicted"/>
<dbReference type="AlphaFoldDB" id="A0A5B9MJA4"/>
<protein>
    <submittedName>
        <fullName evidence="2">Planctomycete cytochrome C</fullName>
    </submittedName>
</protein>
<name>A0A5B9MJA4_9BACT</name>
<dbReference type="PANTHER" id="PTHR35889:SF3">
    <property type="entry name" value="F-BOX DOMAIN-CONTAINING PROTEIN"/>
    <property type="match status" value="1"/>
</dbReference>
<organism evidence="2 3">
    <name type="scientific">Stieleria maiorica</name>
    <dbReference type="NCBI Taxonomy" id="2795974"/>
    <lineage>
        <taxon>Bacteria</taxon>
        <taxon>Pseudomonadati</taxon>
        <taxon>Planctomycetota</taxon>
        <taxon>Planctomycetia</taxon>
        <taxon>Pirellulales</taxon>
        <taxon>Pirellulaceae</taxon>
        <taxon>Stieleria</taxon>
    </lineage>
</organism>